<keyword evidence="4" id="KW-1185">Reference proteome</keyword>
<gene>
    <name evidence="3" type="ORF">AK812_SmicGene34296</name>
</gene>
<evidence type="ECO:0000313" key="4">
    <source>
        <dbReference type="Proteomes" id="UP000186817"/>
    </source>
</evidence>
<comment type="caution">
    <text evidence="3">The sequence shown here is derived from an EMBL/GenBank/DDBJ whole genome shotgun (WGS) entry which is preliminary data.</text>
</comment>
<feature type="region of interest" description="Disordered" evidence="1">
    <location>
        <begin position="1"/>
        <end position="39"/>
    </location>
</feature>
<accession>A0A1Q9CPB8</accession>
<dbReference type="PANTHER" id="PTHR19446">
    <property type="entry name" value="REVERSE TRANSCRIPTASES"/>
    <property type="match status" value="1"/>
</dbReference>
<evidence type="ECO:0000313" key="3">
    <source>
        <dbReference type="EMBL" id="OLP84783.1"/>
    </source>
</evidence>
<dbReference type="Gene3D" id="3.60.10.10">
    <property type="entry name" value="Endonuclease/exonuclease/phosphatase"/>
    <property type="match status" value="1"/>
</dbReference>
<dbReference type="PROSITE" id="PS50878">
    <property type="entry name" value="RT_POL"/>
    <property type="match status" value="1"/>
</dbReference>
<sequence length="1221" mass="136960">MAGMAEEIPVPSDDDQPHGGSPKAAKTAAGSAGRRRDRGGESITIADLQALLQQQSETIAKTQAVEIRGAVAELREVTMSEFRGIKSEMSRHADYISQLRDQSEKLEARVLALESRKDESSTAYLGSSNGDGHQKNLVILGGWDADTHRDDLLPELKELLGRIGVLERFQDIFTTGPRRGHAMGVVKWPAGQGEQELKRDLIRLVQEIRGASMASKTMPVGKTLWAALSKTRMERLRAGHAGKTKRLILEANQSEKHAMDVEWGAGSVWMRGQLISSATRPSPKGVETRKGKAPGAWIDIHQIARALGVASEGLAERSEGIACSERPERCPVGAEADEGAVTFVSWNIGGKAVDAAVAAIKYSSSVRVGQAIFAFQELPRVAVGWQTTKYDDKMLVQYREENQWRGNGIMFSPAEYVCLRRKASNIGVWLRLRQVRTGAQLWVCSARLSTGVSDAQTAEEANEVLSLRPPTALPSILLADFNTQLKWTKAAGERGQALPTTGRADYLFSELERRRYRLHPPGMTQWETPTSRPRRRGARGRQIDGVASSRTRGSVINIAEGSYKEIGGDHDRVHAVFSLGPCPVQHSQGSTKPRTVVGEIPIQMCLNQTKVQQLAESFTRPRKGMRYRDPSQVKVAFRRARQLGTEDAWKEAHRARRQARDEWLQAKVLRASQGSWKDMRDLRDTSGAEWAVHLTEEAYAQKRDPLKWTTDHFALLFQAATEDQVPVHWDQEGCDGIPFQVEELREVVNKGRNGRAVGLDLTSYELVKELCKDTTSEGSLLAWMESIRMGAPVPDEWRTTIITLLPKKPKPESPSDLRPISLSSAVSKVYGGRQTSDYMFAIMRTFSLETEWRFGLSWLKLDISKAYDSIHRWKILEYLRSNLPPNMWREFESWKQLLEPGKAQVRTPWGLAYISQTRGIRQGSVESPFIFAVAMECALHKAQTAEEWPRTLGGAPDMALSSLLYMDDSILWDTSRESLERKFSILSRELKQWGLKVNPKKTVYYRSPHALSLPQIRLDGIVVQSSDALEVMGVRLAVPFKPAAVMDTGMAKARKKYFASREVLECRGPLKKRLQVFRTAVGGAALWYASAAPPNFQAMGALNTMQLELVARMAGHKRKPEESWLDFRMRSLRAARQILSNAGMERWSTTWLRRHWQYRGHVVRAASRDQPPASSVMDGYRTLAWWRRQQANRDGVRHPASFFPHLSNEEVRLNRAAGRAE</sequence>
<dbReference type="InterPro" id="IPR043502">
    <property type="entry name" value="DNA/RNA_pol_sf"/>
</dbReference>
<dbReference type="OrthoDB" id="412624at2759"/>
<feature type="region of interest" description="Disordered" evidence="1">
    <location>
        <begin position="521"/>
        <end position="548"/>
    </location>
</feature>
<organism evidence="3 4">
    <name type="scientific">Symbiodinium microadriaticum</name>
    <name type="common">Dinoflagellate</name>
    <name type="synonym">Zooxanthella microadriatica</name>
    <dbReference type="NCBI Taxonomy" id="2951"/>
    <lineage>
        <taxon>Eukaryota</taxon>
        <taxon>Sar</taxon>
        <taxon>Alveolata</taxon>
        <taxon>Dinophyceae</taxon>
        <taxon>Suessiales</taxon>
        <taxon>Symbiodiniaceae</taxon>
        <taxon>Symbiodinium</taxon>
    </lineage>
</organism>
<feature type="domain" description="Reverse transcriptase" evidence="2">
    <location>
        <begin position="786"/>
        <end position="1036"/>
    </location>
</feature>
<dbReference type="AlphaFoldDB" id="A0A1Q9CPB8"/>
<evidence type="ECO:0000256" key="1">
    <source>
        <dbReference type="SAM" id="MobiDB-lite"/>
    </source>
</evidence>
<dbReference type="Gene3D" id="3.30.70.270">
    <property type="match status" value="1"/>
</dbReference>
<dbReference type="Proteomes" id="UP000186817">
    <property type="component" value="Unassembled WGS sequence"/>
</dbReference>
<dbReference type="SUPFAM" id="SSF56672">
    <property type="entry name" value="DNA/RNA polymerases"/>
    <property type="match status" value="1"/>
</dbReference>
<evidence type="ECO:0000259" key="2">
    <source>
        <dbReference type="PROSITE" id="PS50878"/>
    </source>
</evidence>
<dbReference type="InterPro" id="IPR000477">
    <property type="entry name" value="RT_dom"/>
</dbReference>
<proteinExistence type="predicted"/>
<dbReference type="InterPro" id="IPR043128">
    <property type="entry name" value="Rev_trsase/Diguanyl_cyclase"/>
</dbReference>
<name>A0A1Q9CPB8_SYMMI</name>
<reference evidence="3 4" key="1">
    <citation type="submission" date="2016-02" db="EMBL/GenBank/DDBJ databases">
        <title>Genome analysis of coral dinoflagellate symbionts highlights evolutionary adaptations to a symbiotic lifestyle.</title>
        <authorList>
            <person name="Aranda M."/>
            <person name="Li Y."/>
            <person name="Liew Y.J."/>
            <person name="Baumgarten S."/>
            <person name="Simakov O."/>
            <person name="Wilson M."/>
            <person name="Piel J."/>
            <person name="Ashoor H."/>
            <person name="Bougouffa S."/>
            <person name="Bajic V.B."/>
            <person name="Ryu T."/>
            <person name="Ravasi T."/>
            <person name="Bayer T."/>
            <person name="Micklem G."/>
            <person name="Kim H."/>
            <person name="Bhak J."/>
            <person name="Lajeunesse T.C."/>
            <person name="Voolstra C.R."/>
        </authorList>
    </citation>
    <scope>NUCLEOTIDE SEQUENCE [LARGE SCALE GENOMIC DNA]</scope>
    <source>
        <strain evidence="3 4">CCMP2467</strain>
    </source>
</reference>
<protein>
    <submittedName>
        <fullName evidence="3">Retrovirus-related Pol polyprotein from type-1 retrotransposable element R2</fullName>
    </submittedName>
</protein>
<dbReference type="EMBL" id="LSRX01001018">
    <property type="protein sequence ID" value="OLP84783.1"/>
    <property type="molecule type" value="Genomic_DNA"/>
</dbReference>
<dbReference type="Pfam" id="PF00078">
    <property type="entry name" value="RVT_1"/>
    <property type="match status" value="1"/>
</dbReference>
<dbReference type="InterPro" id="IPR036691">
    <property type="entry name" value="Endo/exonu/phosph_ase_sf"/>
</dbReference>